<name>H8FQA1_MAGML</name>
<proteinExistence type="predicted"/>
<sequence length="298" mass="32812">MFYQARTNLARRRHNSACETILKTKPLVIQEAPLRIVSMVSHADVLMYLVAVKSFYSVLKEGRIVVLDDGSLTDQDRAVLSDHLNPDFRLVADVDTGSLPRGGCWERLLTVLDLARESYVIQLDSDTLTIAPLPEISACWTANRSFTLGTRLGQAVVGTAEAKATAQRLGGDHIQVLAEQTFADRPETASLRYIRGSAGFAGFAQGDSPHQRLETVSTAMSAALGARWSDWGSEQVASNIMVANSADPAVLPLSRYACYDADMPYTDKAFLHFIGSHRFHNGVYTRLTRQIIAQLARR</sequence>
<comment type="caution">
    <text evidence="1">The sequence shown here is derived from an EMBL/GenBank/DDBJ whole genome shotgun (WGS) entry which is preliminary data.</text>
</comment>
<dbReference type="Proteomes" id="UP000004169">
    <property type="component" value="Unassembled WGS sequence"/>
</dbReference>
<keyword evidence="2" id="KW-1185">Reference proteome</keyword>
<protein>
    <submittedName>
        <fullName evidence="1">Uncharacterized protein</fullName>
    </submittedName>
</protein>
<dbReference type="CDD" id="cd00761">
    <property type="entry name" value="Glyco_tranf_GTA_type"/>
    <property type="match status" value="1"/>
</dbReference>
<organism evidence="1 2">
    <name type="scientific">Magnetospirillum molischianum DSM 120</name>
    <dbReference type="NCBI Taxonomy" id="1150626"/>
    <lineage>
        <taxon>Bacteria</taxon>
        <taxon>Pseudomonadati</taxon>
        <taxon>Pseudomonadota</taxon>
        <taxon>Alphaproteobacteria</taxon>
        <taxon>Rhodospirillales</taxon>
        <taxon>Rhodospirillaceae</taxon>
        <taxon>Magnetospirillum</taxon>
    </lineage>
</organism>
<dbReference type="AlphaFoldDB" id="H8FQA1"/>
<dbReference type="EMBL" id="CAHP01000014">
    <property type="protein sequence ID" value="CCG40539.1"/>
    <property type="molecule type" value="Genomic_DNA"/>
</dbReference>
<gene>
    <name evidence="1" type="ORF">PHAMO_210050</name>
</gene>
<accession>H8FQA1</accession>
<reference evidence="1 2" key="1">
    <citation type="journal article" date="2012" name="J. Bacteriol.">
        <title>Draft Genome Sequence of the Purple Photosynthetic Bacterium Phaeospirillum molischianum DSM120, a Particularly Versatile Bacterium.</title>
        <authorList>
            <person name="Duquesne K."/>
            <person name="Prima V."/>
            <person name="Ji B."/>
            <person name="Rouy Z."/>
            <person name="Medigue C."/>
            <person name="Talla E."/>
            <person name="Sturgis J.N."/>
        </authorList>
    </citation>
    <scope>NUCLEOTIDE SEQUENCE [LARGE SCALE GENOMIC DNA]</scope>
    <source>
        <strain evidence="2">DSM120</strain>
    </source>
</reference>
<evidence type="ECO:0000313" key="1">
    <source>
        <dbReference type="EMBL" id="CCG40539.1"/>
    </source>
</evidence>
<dbReference type="eggNOG" id="ENOG502ZV71">
    <property type="taxonomic scope" value="Bacteria"/>
</dbReference>
<dbReference type="STRING" id="1150626.PHAMO_210050"/>
<evidence type="ECO:0000313" key="2">
    <source>
        <dbReference type="Proteomes" id="UP000004169"/>
    </source>
</evidence>